<evidence type="ECO:0000313" key="11">
    <source>
        <dbReference type="Proteomes" id="UP000265560"/>
    </source>
</evidence>
<evidence type="ECO:0000256" key="8">
    <source>
        <dbReference type="SAM" id="MobiDB-lite"/>
    </source>
</evidence>
<evidence type="ECO:0000313" key="10">
    <source>
        <dbReference type="EMBL" id="AYC31192.1"/>
    </source>
</evidence>
<dbReference type="InterPro" id="IPR011706">
    <property type="entry name" value="Cu-oxidase_C"/>
</dbReference>
<organism evidence="10 11">
    <name type="scientific">Pseudomonas cavernae</name>
    <dbReference type="NCBI Taxonomy" id="2320867"/>
    <lineage>
        <taxon>Bacteria</taxon>
        <taxon>Pseudomonadati</taxon>
        <taxon>Pseudomonadota</taxon>
        <taxon>Gammaproteobacteria</taxon>
        <taxon>Pseudomonadales</taxon>
        <taxon>Pseudomonadaceae</taxon>
        <taxon>Pseudomonas</taxon>
    </lineage>
</organism>
<evidence type="ECO:0000256" key="7">
    <source>
        <dbReference type="ARBA" id="ARBA00048092"/>
    </source>
</evidence>
<comment type="subunit">
    <text evidence="1">Monomer.</text>
</comment>
<dbReference type="RefSeq" id="WP_119891825.1">
    <property type="nucleotide sequence ID" value="NZ_CP032419.1"/>
</dbReference>
<name>A0A385Z0P7_9PSED</name>
<evidence type="ECO:0000259" key="9">
    <source>
        <dbReference type="Pfam" id="PF07731"/>
    </source>
</evidence>
<feature type="domain" description="Plastocyanin-like" evidence="9">
    <location>
        <begin position="478"/>
        <end position="598"/>
    </location>
</feature>
<sequence>MPRKSRKAPTTSLDATDENPASRRSFLKLSAAALAAPALLRTPTARAGDDDDDEGVAAPVVPPSPYTTPWVEYLPNAITPVLAVDRLTPAPTLTANLGGGEAGRDEHQRYAELTVTPPRLYELHAVERDWRFHQDLPVQPVWIYQANTPDFSPVILARYGYPLLCRIYNDLPPNHQGFGTPEISTHLHNLHCGSESDGFPGDYYSANKFGPTLTAQGHFKDHFYPNILAGYDEFPATKGDPREALGTLFYHDHTLDFTAPNLYRGLAGFYLLFDDIDSGNEQDTNPQALRLPSGAYDYPLDFCDRRFDPTGMLFYDQLNPEGILGDKVVINGKIEPVLRVARRKYRFRLLNTGPSRFYALSLVNANNAMQVFTYIANDGNLLPAPLKLQTRVELGVAERADIIVDFAKYPLGTELYLVNRMRQEDTRGPKDVKDTGPRILKFVVDRNATDYSRVPNTLRPLRPVTEAEKASAKVRRWEFNRSGGLWTINEKLVDVQNPRAKIPKGSHEIWELVNPEDGWHHPIHIHFEEGIILSKTVLGQNVPIPVHERGRKDVFVLGEDMTIRVFLRFRDFHGKYVMHCHNLIHEDHAMMVRWDIEDDDDSNGSA</sequence>
<dbReference type="OrthoDB" id="9757546at2"/>
<evidence type="ECO:0000256" key="5">
    <source>
        <dbReference type="ARBA" id="ARBA00042896"/>
    </source>
</evidence>
<dbReference type="KEGG" id="pcav:D3880_01790"/>
<reference evidence="11" key="1">
    <citation type="submission" date="2018-09" db="EMBL/GenBank/DDBJ databases">
        <authorList>
            <person name="Zhu H."/>
        </authorList>
    </citation>
    <scope>NUCLEOTIDE SEQUENCE [LARGE SCALE GENOMIC DNA]</scope>
    <source>
        <strain evidence="11">K2W31S-8</strain>
    </source>
</reference>
<dbReference type="Gene3D" id="2.60.40.420">
    <property type="entry name" value="Cupredoxins - blue copper proteins"/>
    <property type="match status" value="3"/>
</dbReference>
<dbReference type="Proteomes" id="UP000265560">
    <property type="component" value="Chromosome"/>
</dbReference>
<feature type="region of interest" description="Disordered" evidence="8">
    <location>
        <begin position="1"/>
        <end position="22"/>
    </location>
</feature>
<dbReference type="SUPFAM" id="SSF49503">
    <property type="entry name" value="Cupredoxins"/>
    <property type="match status" value="3"/>
</dbReference>
<dbReference type="GO" id="GO:0005507">
    <property type="term" value="F:copper ion binding"/>
    <property type="evidence" value="ECO:0007669"/>
    <property type="project" value="InterPro"/>
</dbReference>
<accession>A0A385Z0P7</accession>
<dbReference type="PROSITE" id="PS00080">
    <property type="entry name" value="MULTICOPPER_OXIDASE2"/>
    <property type="match status" value="1"/>
</dbReference>
<dbReference type="CDD" id="cd13889">
    <property type="entry name" value="CuRO_3_BOD"/>
    <property type="match status" value="1"/>
</dbReference>
<dbReference type="PANTHER" id="PTHR48267:SF1">
    <property type="entry name" value="BILIRUBIN OXIDASE"/>
    <property type="match status" value="1"/>
</dbReference>
<evidence type="ECO:0000256" key="4">
    <source>
        <dbReference type="ARBA" id="ARBA00041027"/>
    </source>
</evidence>
<proteinExistence type="predicted"/>
<dbReference type="CDD" id="cd13866">
    <property type="entry name" value="CuRO_2_BOD"/>
    <property type="match status" value="1"/>
</dbReference>
<gene>
    <name evidence="10" type="ORF">D3880_01790</name>
</gene>
<dbReference type="InterPro" id="IPR008972">
    <property type="entry name" value="Cupredoxin"/>
</dbReference>
<dbReference type="Pfam" id="PF07731">
    <property type="entry name" value="Cu-oxidase_2"/>
    <property type="match status" value="1"/>
</dbReference>
<dbReference type="EMBL" id="CP032419">
    <property type="protein sequence ID" value="AYC31192.1"/>
    <property type="molecule type" value="Genomic_DNA"/>
</dbReference>
<comment type="catalytic activity">
    <reaction evidence="7">
        <text>4 Cu(+) + O2 + 4 H(+) = 4 Cu(2+) + 2 H2O</text>
        <dbReference type="Rhea" id="RHEA:30083"/>
        <dbReference type="ChEBI" id="CHEBI:15377"/>
        <dbReference type="ChEBI" id="CHEBI:15378"/>
        <dbReference type="ChEBI" id="CHEBI:15379"/>
        <dbReference type="ChEBI" id="CHEBI:29036"/>
        <dbReference type="ChEBI" id="CHEBI:49552"/>
        <dbReference type="EC" id="1.16.3.4"/>
    </reaction>
    <physiologicalReaction direction="left-to-right" evidence="7">
        <dbReference type="Rhea" id="RHEA:30084"/>
    </physiologicalReaction>
</comment>
<dbReference type="InterPro" id="IPR006311">
    <property type="entry name" value="TAT_signal"/>
</dbReference>
<evidence type="ECO:0000256" key="1">
    <source>
        <dbReference type="ARBA" id="ARBA00011245"/>
    </source>
</evidence>
<keyword evidence="11" id="KW-1185">Reference proteome</keyword>
<dbReference type="GO" id="GO:0016491">
    <property type="term" value="F:oxidoreductase activity"/>
    <property type="evidence" value="ECO:0007669"/>
    <property type="project" value="InterPro"/>
</dbReference>
<evidence type="ECO:0000256" key="3">
    <source>
        <dbReference type="ARBA" id="ARBA00038978"/>
    </source>
</evidence>
<dbReference type="EC" id="1.16.3.4" evidence="3"/>
<evidence type="ECO:0000256" key="6">
    <source>
        <dbReference type="ARBA" id="ARBA00043090"/>
    </source>
</evidence>
<dbReference type="AlphaFoldDB" id="A0A385Z0P7"/>
<dbReference type="PANTHER" id="PTHR48267">
    <property type="entry name" value="CUPREDOXIN SUPERFAMILY PROTEIN"/>
    <property type="match status" value="1"/>
</dbReference>
<protein>
    <recommendedName>
        <fullName evidence="4">Multicopper oxidase CueO</fullName>
        <ecNumber evidence="3">1.16.3.4</ecNumber>
    </recommendedName>
    <alternativeName>
        <fullName evidence="5">Copper efflux oxidase</fullName>
    </alternativeName>
    <alternativeName>
        <fullName evidence="6">Cuprous oxidase</fullName>
    </alternativeName>
</protein>
<keyword evidence="2" id="KW-0479">Metal-binding</keyword>
<dbReference type="PROSITE" id="PS51318">
    <property type="entry name" value="TAT"/>
    <property type="match status" value="1"/>
</dbReference>
<dbReference type="InterPro" id="IPR045087">
    <property type="entry name" value="Cu-oxidase_fam"/>
</dbReference>
<evidence type="ECO:0000256" key="2">
    <source>
        <dbReference type="ARBA" id="ARBA00022723"/>
    </source>
</evidence>
<dbReference type="InterPro" id="IPR002355">
    <property type="entry name" value="Cu_oxidase_Cu_BS"/>
</dbReference>